<dbReference type="InterPro" id="IPR000595">
    <property type="entry name" value="cNMP-bd_dom"/>
</dbReference>
<feature type="domain" description="Cyclic nucleotide-binding" evidence="1">
    <location>
        <begin position="28"/>
        <end position="115"/>
    </location>
</feature>
<proteinExistence type="predicted"/>
<dbReference type="Proteomes" id="UP000653730">
    <property type="component" value="Unassembled WGS sequence"/>
</dbReference>
<protein>
    <submittedName>
        <fullName evidence="2">Crp/Fnr family transcriptional regulator</fullName>
    </submittedName>
</protein>
<organism evidence="2 3">
    <name type="scientific">Sinomicrobium weinanense</name>
    <dbReference type="NCBI Taxonomy" id="2842200"/>
    <lineage>
        <taxon>Bacteria</taxon>
        <taxon>Pseudomonadati</taxon>
        <taxon>Bacteroidota</taxon>
        <taxon>Flavobacteriia</taxon>
        <taxon>Flavobacteriales</taxon>
        <taxon>Flavobacteriaceae</taxon>
        <taxon>Sinomicrobium</taxon>
    </lineage>
</organism>
<name>A0A926Q3F7_9FLAO</name>
<evidence type="ECO:0000259" key="1">
    <source>
        <dbReference type="Pfam" id="PF00027"/>
    </source>
</evidence>
<dbReference type="Pfam" id="PF00027">
    <property type="entry name" value="cNMP_binding"/>
    <property type="match status" value="1"/>
</dbReference>
<dbReference type="AlphaFoldDB" id="A0A926Q3F7"/>
<dbReference type="Gene3D" id="2.60.120.10">
    <property type="entry name" value="Jelly Rolls"/>
    <property type="match status" value="1"/>
</dbReference>
<accession>A0A926Q3F7</accession>
<dbReference type="RefSeq" id="WP_187965106.1">
    <property type="nucleotide sequence ID" value="NZ_JACVDC010000018.1"/>
</dbReference>
<evidence type="ECO:0000313" key="3">
    <source>
        <dbReference type="Proteomes" id="UP000653730"/>
    </source>
</evidence>
<keyword evidence="3" id="KW-1185">Reference proteome</keyword>
<dbReference type="SUPFAM" id="SSF51206">
    <property type="entry name" value="cAMP-binding domain-like"/>
    <property type="match status" value="1"/>
</dbReference>
<comment type="caution">
    <text evidence="2">The sequence shown here is derived from an EMBL/GenBank/DDBJ whole genome shotgun (WGS) entry which is preliminary data.</text>
</comment>
<dbReference type="InterPro" id="IPR014710">
    <property type="entry name" value="RmlC-like_jellyroll"/>
</dbReference>
<dbReference type="CDD" id="cd00038">
    <property type="entry name" value="CAP_ED"/>
    <property type="match status" value="1"/>
</dbReference>
<dbReference type="EMBL" id="JACVDC010000018">
    <property type="protein sequence ID" value="MBC9795956.1"/>
    <property type="molecule type" value="Genomic_DNA"/>
</dbReference>
<sequence length="189" mass="22208">MKEIREYFNKLVPLTATESDHFTSKLIRREFKKNELILCCGKTEQYLSFVEKGMVRFYSDKGEKEITFSFTFENSFVSAYDSFLMQNPVGYYVQALADTVLWSISHTDLQKVYRESADGQQIGRRAAEELFIKKSKREMSFLRQSAQERYENLFAENPVLLQKIPLKYIASYIGVTPQALSRIRRRIYS</sequence>
<evidence type="ECO:0000313" key="2">
    <source>
        <dbReference type="EMBL" id="MBC9795956.1"/>
    </source>
</evidence>
<dbReference type="InterPro" id="IPR018490">
    <property type="entry name" value="cNMP-bd_dom_sf"/>
</dbReference>
<reference evidence="2 3" key="1">
    <citation type="submission" date="2020-09" db="EMBL/GenBank/DDBJ databases">
        <title>Sinomicrobium weinanense sp. nov., a halophilic bacteria isolated from saline-alkali soil.</title>
        <authorList>
            <person name="Wu P."/>
            <person name="Ren H."/>
            <person name="Mei Y."/>
            <person name="Liang Y."/>
            <person name="Chen Z."/>
        </authorList>
    </citation>
    <scope>NUCLEOTIDE SEQUENCE [LARGE SCALE GENOMIC DNA]</scope>
    <source>
        <strain evidence="2 3">FJxs</strain>
    </source>
</reference>
<gene>
    <name evidence="2" type="ORF">IBL28_08265</name>
</gene>